<dbReference type="GO" id="GO:0003950">
    <property type="term" value="F:NAD+ poly-ADP-ribosyltransferase activity"/>
    <property type="evidence" value="ECO:0007669"/>
    <property type="project" value="InterPro"/>
</dbReference>
<evidence type="ECO:0000256" key="3">
    <source>
        <dbReference type="ARBA" id="ARBA00022695"/>
    </source>
</evidence>
<dbReference type="InterPro" id="IPR012317">
    <property type="entry name" value="Poly(ADP-ribose)pol_cat_dom"/>
</dbReference>
<dbReference type="SMART" id="SM00212">
    <property type="entry name" value="UBCc"/>
    <property type="match status" value="1"/>
</dbReference>
<keyword evidence="3" id="KW-0548">Nucleotidyltransferase</keyword>
<dbReference type="SUPFAM" id="SSF56399">
    <property type="entry name" value="ADP-ribosylation"/>
    <property type="match status" value="1"/>
</dbReference>
<evidence type="ECO:0000256" key="2">
    <source>
        <dbReference type="ARBA" id="ARBA00022679"/>
    </source>
</evidence>
<accession>A0A6C0IUF2</accession>
<dbReference type="InterPro" id="IPR051838">
    <property type="entry name" value="ARTD_PARP"/>
</dbReference>
<dbReference type="InterPro" id="IPR016135">
    <property type="entry name" value="UBQ-conjugating_enzyme/RWD"/>
</dbReference>
<name>A0A6C0IUF2_9ZZZZ</name>
<dbReference type="Pfam" id="PF00644">
    <property type="entry name" value="PARP"/>
    <property type="match status" value="1"/>
</dbReference>
<dbReference type="AlphaFoldDB" id="A0A6C0IUF2"/>
<feature type="domain" description="UBC core" evidence="5">
    <location>
        <begin position="321"/>
        <end position="476"/>
    </location>
</feature>
<dbReference type="EMBL" id="MN740269">
    <property type="protein sequence ID" value="QHT96911.1"/>
    <property type="molecule type" value="Genomic_DNA"/>
</dbReference>
<keyword evidence="1" id="KW-0328">Glycosyltransferase</keyword>
<keyword evidence="4" id="KW-0520">NAD</keyword>
<dbReference type="InterPro" id="IPR000608">
    <property type="entry name" value="UBC"/>
</dbReference>
<proteinExistence type="predicted"/>
<keyword evidence="2" id="KW-0808">Transferase</keyword>
<dbReference type="Gene3D" id="3.90.228.10">
    <property type="match status" value="1"/>
</dbReference>
<dbReference type="Pfam" id="PF00179">
    <property type="entry name" value="UQ_con"/>
    <property type="match status" value="1"/>
</dbReference>
<evidence type="ECO:0000313" key="6">
    <source>
        <dbReference type="EMBL" id="QHT96911.1"/>
    </source>
</evidence>
<dbReference type="Gene3D" id="3.10.110.10">
    <property type="entry name" value="Ubiquitin Conjugating Enzyme"/>
    <property type="match status" value="1"/>
</dbReference>
<evidence type="ECO:0000256" key="4">
    <source>
        <dbReference type="ARBA" id="ARBA00023027"/>
    </source>
</evidence>
<dbReference type="CDD" id="cd23802">
    <property type="entry name" value="UBCc_UBE2Q"/>
    <property type="match status" value="1"/>
</dbReference>
<organism evidence="6">
    <name type="scientific">viral metagenome</name>
    <dbReference type="NCBI Taxonomy" id="1070528"/>
    <lineage>
        <taxon>unclassified sequences</taxon>
        <taxon>metagenomes</taxon>
        <taxon>organismal metagenomes</taxon>
    </lineage>
</organism>
<dbReference type="GO" id="GO:0016779">
    <property type="term" value="F:nucleotidyltransferase activity"/>
    <property type="evidence" value="ECO:0007669"/>
    <property type="project" value="UniProtKB-KW"/>
</dbReference>
<protein>
    <recommendedName>
        <fullName evidence="5">UBC core domain-containing protein</fullName>
    </recommendedName>
</protein>
<dbReference type="SUPFAM" id="SSF54495">
    <property type="entry name" value="UBC-like"/>
    <property type="match status" value="1"/>
</dbReference>
<dbReference type="PROSITE" id="PS50127">
    <property type="entry name" value="UBC_2"/>
    <property type="match status" value="1"/>
</dbReference>
<reference evidence="6" key="1">
    <citation type="journal article" date="2020" name="Nature">
        <title>Giant virus diversity and host interactions through global metagenomics.</title>
        <authorList>
            <person name="Schulz F."/>
            <person name="Roux S."/>
            <person name="Paez-Espino D."/>
            <person name="Jungbluth S."/>
            <person name="Walsh D.A."/>
            <person name="Denef V.J."/>
            <person name="McMahon K.D."/>
            <person name="Konstantinidis K.T."/>
            <person name="Eloe-Fadrosh E.A."/>
            <person name="Kyrpides N.C."/>
            <person name="Woyke T."/>
        </authorList>
    </citation>
    <scope>NUCLEOTIDE SEQUENCE</scope>
    <source>
        <strain evidence="6">GVMAG-M-3300024336-7</strain>
    </source>
</reference>
<sequence length="476" mass="53687">MSKPEEHFETCLICSKTCDIPDTKICGMSECEKHARSIFTGDNYIYDLVKKQRDESVFLLTLARETLNPTNKRVDLIQKAYPEIDLDVFMKLLQTVKPRTIIKHIKKLGSDKAFYDEDNNLYAVIKWVLSSNLLRFKLRYRDNLTTGGKTPKILRVRVFNVINFDDDSIKPPDPSMFVSLAHGSNTTNWYSIITTGLQSMSNTKYMSHAAAYGSGMYMSDSVDLAKSYATTGKTGLFILGVYDIPKELALKCKKTTNIFVIPQSPEIKLKKLIVVEDGTPNGKLLIELSGVKPFSSGSITSTDQTKVATFAKKSSITPSSKTLKRLKKEVKLCMDARFHVSVSEENFLIWNVSIPIDMFPKDESLYKDMIANDISTINFELRFSPTYPGFAPFLRVTNPIFKQQTGHITIGGCVCMDMLTSDGWSPINKVTTIMTTVISVLSDGKARLDVTKSRSKEYTYYEAQLAFARLRRAHGW</sequence>
<evidence type="ECO:0000256" key="1">
    <source>
        <dbReference type="ARBA" id="ARBA00022676"/>
    </source>
</evidence>
<evidence type="ECO:0000259" key="5">
    <source>
        <dbReference type="PROSITE" id="PS50127"/>
    </source>
</evidence>
<dbReference type="PANTHER" id="PTHR21328">
    <property type="entry name" value="POLY ADP-RIBOSE POLYMERASE FAMILY, MEMBER PARP"/>
    <property type="match status" value="1"/>
</dbReference>